<dbReference type="AlphaFoldDB" id="A0A183AZW9"/>
<evidence type="ECO:0000256" key="7">
    <source>
        <dbReference type="SAM" id="MobiDB-lite"/>
    </source>
</evidence>
<dbReference type="Pfam" id="PF05890">
    <property type="entry name" value="Ebp2"/>
    <property type="match status" value="1"/>
</dbReference>
<dbReference type="PANTHER" id="PTHR13028">
    <property type="entry name" value="RRNA PROCESSING PROTEIN EBNA1-BINDING PROTEIN-RELATED"/>
    <property type="match status" value="1"/>
</dbReference>
<protein>
    <submittedName>
        <fullName evidence="8">SDA1 domain-containing protein</fullName>
    </submittedName>
</protein>
<dbReference type="GO" id="GO:0042273">
    <property type="term" value="P:ribosomal large subunit biogenesis"/>
    <property type="evidence" value="ECO:0007669"/>
    <property type="project" value="TreeGrafter"/>
</dbReference>
<dbReference type="PANTHER" id="PTHR13028:SF0">
    <property type="entry name" value="RRNA-PROCESSING PROTEIN EBP2-RELATED"/>
    <property type="match status" value="1"/>
</dbReference>
<reference evidence="8" key="1">
    <citation type="submission" date="2016-06" db="UniProtKB">
        <authorList>
            <consortium name="WormBaseParasite"/>
        </authorList>
    </citation>
    <scope>IDENTIFICATION</scope>
</reference>
<feature type="compositionally biased region" description="Basic residues" evidence="7">
    <location>
        <begin position="99"/>
        <end position="112"/>
    </location>
</feature>
<proteinExistence type="inferred from homology"/>
<keyword evidence="5" id="KW-0175">Coiled coil</keyword>
<feature type="compositionally biased region" description="Basic and acidic residues" evidence="7">
    <location>
        <begin position="80"/>
        <end position="98"/>
    </location>
</feature>
<feature type="region of interest" description="Disordered" evidence="7">
    <location>
        <begin position="1"/>
        <end position="21"/>
    </location>
</feature>
<accession>A0A183AZW9</accession>
<comment type="similarity">
    <text evidence="3">Belongs to the EBP2 family.</text>
</comment>
<sequence length="161" mass="19066">LRERARQMREKRKFGKQTQQAVLQARKTEKRQLTEAIKASRKKSGHNRAELLDSILNEFREEHEPKPNQKKTSKQISFHRAKDIANRRKVNRQRDYKNKKYGHGGQKKRAKRNNRESFGTGLLREFNPSKHQATPQKLAKMRSEARKVGQKKNRGRSKGRR</sequence>
<dbReference type="InterPro" id="IPR008610">
    <property type="entry name" value="Ebp2"/>
</dbReference>
<evidence type="ECO:0000256" key="5">
    <source>
        <dbReference type="ARBA" id="ARBA00023054"/>
    </source>
</evidence>
<dbReference type="GO" id="GO:0005730">
    <property type="term" value="C:nucleolus"/>
    <property type="evidence" value="ECO:0007669"/>
    <property type="project" value="UniProtKB-SubCell"/>
</dbReference>
<keyword evidence="4" id="KW-0690">Ribosome biogenesis</keyword>
<evidence type="ECO:0000313" key="8">
    <source>
        <dbReference type="WBParaSite" id="ECPE_0001254001-mRNA-1"/>
    </source>
</evidence>
<comment type="function">
    <text evidence="1">Required for the processing of the 27S pre-rRNA.</text>
</comment>
<feature type="region of interest" description="Disordered" evidence="7">
    <location>
        <begin position="37"/>
        <end position="161"/>
    </location>
</feature>
<evidence type="ECO:0000256" key="6">
    <source>
        <dbReference type="ARBA" id="ARBA00023242"/>
    </source>
</evidence>
<comment type="subcellular location">
    <subcellularLocation>
        <location evidence="2">Nucleus</location>
        <location evidence="2">Nucleolus</location>
    </subcellularLocation>
</comment>
<feature type="compositionally biased region" description="Basic and acidic residues" evidence="7">
    <location>
        <begin position="58"/>
        <end position="67"/>
    </location>
</feature>
<name>A0A183AZW9_9TREM</name>
<evidence type="ECO:0000256" key="3">
    <source>
        <dbReference type="ARBA" id="ARBA00007336"/>
    </source>
</evidence>
<organism evidence="8">
    <name type="scientific">Echinostoma caproni</name>
    <dbReference type="NCBI Taxonomy" id="27848"/>
    <lineage>
        <taxon>Eukaryota</taxon>
        <taxon>Metazoa</taxon>
        <taxon>Spiralia</taxon>
        <taxon>Lophotrochozoa</taxon>
        <taxon>Platyhelminthes</taxon>
        <taxon>Trematoda</taxon>
        <taxon>Digenea</taxon>
        <taxon>Plagiorchiida</taxon>
        <taxon>Echinostomata</taxon>
        <taxon>Echinostomatoidea</taxon>
        <taxon>Echinostomatidae</taxon>
        <taxon>Echinostoma</taxon>
    </lineage>
</organism>
<evidence type="ECO:0000256" key="1">
    <source>
        <dbReference type="ARBA" id="ARBA00003387"/>
    </source>
</evidence>
<dbReference type="GO" id="GO:0034399">
    <property type="term" value="C:nuclear periphery"/>
    <property type="evidence" value="ECO:0007669"/>
    <property type="project" value="TreeGrafter"/>
</dbReference>
<evidence type="ECO:0000256" key="2">
    <source>
        <dbReference type="ARBA" id="ARBA00004604"/>
    </source>
</evidence>
<evidence type="ECO:0000256" key="4">
    <source>
        <dbReference type="ARBA" id="ARBA00022517"/>
    </source>
</evidence>
<feature type="compositionally biased region" description="Basic residues" evidence="7">
    <location>
        <begin position="68"/>
        <end position="79"/>
    </location>
</feature>
<dbReference type="WBParaSite" id="ECPE_0001254001-mRNA-1">
    <property type="protein sequence ID" value="ECPE_0001254001-mRNA-1"/>
    <property type="gene ID" value="ECPE_0001254001"/>
</dbReference>
<keyword evidence="6" id="KW-0539">Nucleus</keyword>
<feature type="compositionally biased region" description="Basic residues" evidence="7">
    <location>
        <begin position="148"/>
        <end position="161"/>
    </location>
</feature>
<dbReference type="GO" id="GO:0006364">
    <property type="term" value="P:rRNA processing"/>
    <property type="evidence" value="ECO:0007669"/>
    <property type="project" value="TreeGrafter"/>
</dbReference>
<dbReference type="GO" id="GO:0030687">
    <property type="term" value="C:preribosome, large subunit precursor"/>
    <property type="evidence" value="ECO:0007669"/>
    <property type="project" value="TreeGrafter"/>
</dbReference>